<dbReference type="PANTHER" id="PTHR10134">
    <property type="entry name" value="CYTOCHROME B-C1 COMPLEX SUBUNIT RIESKE, MITOCHONDRIAL"/>
    <property type="match status" value="1"/>
</dbReference>
<keyword evidence="3" id="KW-0001">2Fe-2S</keyword>
<keyword evidence="5" id="KW-0408">Iron</keyword>
<evidence type="ECO:0000256" key="9">
    <source>
        <dbReference type="ARBA" id="ARBA00034078"/>
    </source>
</evidence>
<dbReference type="EMBL" id="CP073767">
    <property type="protein sequence ID" value="UWZ56376.1"/>
    <property type="molecule type" value="Genomic_DNA"/>
</dbReference>
<reference evidence="12" key="1">
    <citation type="submission" date="2021-04" db="EMBL/GenBank/DDBJ databases">
        <title>Dactylosporangium aurantiacum NRRL B-8018 full assembly.</title>
        <authorList>
            <person name="Hartkoorn R.C."/>
            <person name="Beaudoing E."/>
            <person name="Hot D."/>
        </authorList>
    </citation>
    <scope>NUCLEOTIDE SEQUENCE</scope>
    <source>
        <strain evidence="12">NRRL B-8018</strain>
    </source>
</reference>
<evidence type="ECO:0000256" key="5">
    <source>
        <dbReference type="ARBA" id="ARBA00023004"/>
    </source>
</evidence>
<dbReference type="InterPro" id="IPR014349">
    <property type="entry name" value="Rieske_Fe-S_prot"/>
</dbReference>
<proteinExistence type="predicted"/>
<keyword evidence="6" id="KW-0411">Iron-sulfur</keyword>
<protein>
    <recommendedName>
        <fullName evidence="2">Cytochrome bc1 complex Rieske iron-sulfur subunit</fullName>
    </recommendedName>
    <alternativeName>
        <fullName evidence="8">Cytochrome bc1 reductase complex subunit QcrA</fullName>
    </alternativeName>
</protein>
<dbReference type="Proteomes" id="UP001058003">
    <property type="component" value="Chromosome"/>
</dbReference>
<evidence type="ECO:0000313" key="12">
    <source>
        <dbReference type="EMBL" id="UWZ56376.1"/>
    </source>
</evidence>
<comment type="function">
    <text evidence="1">Iron-sulfur subunit of the cytochrome bc1 complex, an essential component of the respiratory electron transport chain required for ATP synthesis. The bc1 complex catalyzes the oxidation of menaquinol and the reduction of cytochrome c in the respiratory chain. The bc1 complex operates through a Q-cycle mechanism that couples electron transfer to generation of the proton gradient that drives ATP synthesis.</text>
</comment>
<evidence type="ECO:0000256" key="6">
    <source>
        <dbReference type="ARBA" id="ARBA00023014"/>
    </source>
</evidence>
<keyword evidence="7" id="KW-1015">Disulfide bond</keyword>
<organism evidence="12 13">
    <name type="scientific">Dactylosporangium aurantiacum</name>
    <dbReference type="NCBI Taxonomy" id="35754"/>
    <lineage>
        <taxon>Bacteria</taxon>
        <taxon>Bacillati</taxon>
        <taxon>Actinomycetota</taxon>
        <taxon>Actinomycetes</taxon>
        <taxon>Micromonosporales</taxon>
        <taxon>Micromonosporaceae</taxon>
        <taxon>Dactylosporangium</taxon>
    </lineage>
</organism>
<dbReference type="GO" id="GO:0004497">
    <property type="term" value="F:monooxygenase activity"/>
    <property type="evidence" value="ECO:0007669"/>
    <property type="project" value="UniProtKB-ARBA"/>
</dbReference>
<dbReference type="GO" id="GO:0046872">
    <property type="term" value="F:metal ion binding"/>
    <property type="evidence" value="ECO:0007669"/>
    <property type="project" value="UniProtKB-KW"/>
</dbReference>
<evidence type="ECO:0000256" key="2">
    <source>
        <dbReference type="ARBA" id="ARBA00015816"/>
    </source>
</evidence>
<dbReference type="GO" id="GO:0016020">
    <property type="term" value="C:membrane"/>
    <property type="evidence" value="ECO:0007669"/>
    <property type="project" value="InterPro"/>
</dbReference>
<dbReference type="OrthoDB" id="25106at2"/>
<comment type="cofactor">
    <cofactor evidence="9">
        <name>[2Fe-2S] cluster</name>
        <dbReference type="ChEBI" id="CHEBI:190135"/>
    </cofactor>
</comment>
<keyword evidence="10" id="KW-0732">Signal</keyword>
<dbReference type="GO" id="GO:0051537">
    <property type="term" value="F:2 iron, 2 sulfur cluster binding"/>
    <property type="evidence" value="ECO:0007669"/>
    <property type="project" value="UniProtKB-KW"/>
</dbReference>
<gene>
    <name evidence="12" type="ORF">Daura_09465</name>
</gene>
<sequence>MSDTTRRAVLAGAAGITAATVLAACGDDSDDSGDSGSTGSNSTGGAAAGVLATKADIPVGGGKIFKDGGGVVVTQPEAGQFKAFSSICTHQSCVVSDVAAGGINCKCHGSVFSAADGSVKNGPATKPLAEKALKIDGDNISLA</sequence>
<name>A0A9Q9IIS0_9ACTN</name>
<feature type="domain" description="Rieske" evidence="11">
    <location>
        <begin position="49"/>
        <end position="142"/>
    </location>
</feature>
<dbReference type="PROSITE" id="PS51257">
    <property type="entry name" value="PROKAR_LIPOPROTEIN"/>
    <property type="match status" value="1"/>
</dbReference>
<evidence type="ECO:0000256" key="7">
    <source>
        <dbReference type="ARBA" id="ARBA00023157"/>
    </source>
</evidence>
<dbReference type="InterPro" id="IPR006311">
    <property type="entry name" value="TAT_signal"/>
</dbReference>
<dbReference type="InterPro" id="IPR017941">
    <property type="entry name" value="Rieske_2Fe-2S"/>
</dbReference>
<keyword evidence="13" id="KW-1185">Reference proteome</keyword>
<dbReference type="PROSITE" id="PS51318">
    <property type="entry name" value="TAT"/>
    <property type="match status" value="1"/>
</dbReference>
<dbReference type="KEGG" id="daur:Daura_09465"/>
<evidence type="ECO:0000259" key="11">
    <source>
        <dbReference type="PROSITE" id="PS51296"/>
    </source>
</evidence>
<evidence type="ECO:0000313" key="13">
    <source>
        <dbReference type="Proteomes" id="UP001058003"/>
    </source>
</evidence>
<dbReference type="RefSeq" id="WP_033359739.1">
    <property type="nucleotide sequence ID" value="NZ_CP073767.1"/>
</dbReference>
<evidence type="ECO:0000256" key="8">
    <source>
        <dbReference type="ARBA" id="ARBA00029586"/>
    </source>
</evidence>
<dbReference type="InterPro" id="IPR036922">
    <property type="entry name" value="Rieske_2Fe-2S_sf"/>
</dbReference>
<feature type="signal peptide" evidence="10">
    <location>
        <begin position="1"/>
        <end position="23"/>
    </location>
</feature>
<evidence type="ECO:0000256" key="1">
    <source>
        <dbReference type="ARBA" id="ARBA00002494"/>
    </source>
</evidence>
<dbReference type="FunFam" id="2.102.10.10:FF:000016">
    <property type="entry name" value="Nitrite reductase/ring-hydroxylating ferredoxin subunit"/>
    <property type="match status" value="1"/>
</dbReference>
<dbReference type="PRINTS" id="PR00162">
    <property type="entry name" value="RIESKE"/>
</dbReference>
<dbReference type="SUPFAM" id="SSF50022">
    <property type="entry name" value="ISP domain"/>
    <property type="match status" value="1"/>
</dbReference>
<dbReference type="Gene3D" id="2.102.10.10">
    <property type="entry name" value="Rieske [2Fe-2S] iron-sulphur domain"/>
    <property type="match status" value="1"/>
</dbReference>
<dbReference type="AlphaFoldDB" id="A0A9Q9IIS0"/>
<keyword evidence="4" id="KW-0479">Metal-binding</keyword>
<dbReference type="PROSITE" id="PS51296">
    <property type="entry name" value="RIESKE"/>
    <property type="match status" value="1"/>
</dbReference>
<feature type="chain" id="PRO_5040301864" description="Cytochrome bc1 complex Rieske iron-sulfur subunit" evidence="10">
    <location>
        <begin position="24"/>
        <end position="143"/>
    </location>
</feature>
<dbReference type="GO" id="GO:0016705">
    <property type="term" value="F:oxidoreductase activity, acting on paired donors, with incorporation or reduction of molecular oxygen"/>
    <property type="evidence" value="ECO:0007669"/>
    <property type="project" value="UniProtKB-ARBA"/>
</dbReference>
<dbReference type="CDD" id="cd03467">
    <property type="entry name" value="Rieske"/>
    <property type="match status" value="1"/>
</dbReference>
<evidence type="ECO:0000256" key="10">
    <source>
        <dbReference type="SAM" id="SignalP"/>
    </source>
</evidence>
<accession>A0A9Q9IIS0</accession>
<dbReference type="InterPro" id="IPR005805">
    <property type="entry name" value="Rieske_Fe-S_prot_C"/>
</dbReference>
<evidence type="ECO:0000256" key="3">
    <source>
        <dbReference type="ARBA" id="ARBA00022714"/>
    </source>
</evidence>
<evidence type="ECO:0000256" key="4">
    <source>
        <dbReference type="ARBA" id="ARBA00022723"/>
    </source>
</evidence>
<dbReference type="Pfam" id="PF00355">
    <property type="entry name" value="Rieske"/>
    <property type="match status" value="1"/>
</dbReference>